<dbReference type="RefSeq" id="WP_273052896.1">
    <property type="nucleotide sequence ID" value="NZ_DAITTW010000112.1"/>
</dbReference>
<dbReference type="AlphaFoldDB" id="A0A3D4T2J6"/>
<dbReference type="EMBL" id="DQID01000305">
    <property type="protein sequence ID" value="HCT15451.1"/>
    <property type="molecule type" value="Genomic_DNA"/>
</dbReference>
<dbReference type="Proteomes" id="UP000261739">
    <property type="component" value="Unassembled WGS sequence"/>
</dbReference>
<protein>
    <submittedName>
        <fullName evidence="2">Uncharacterized protein</fullName>
    </submittedName>
</protein>
<name>A0A3D4T2J6_9CORY</name>
<comment type="caution">
    <text evidence="2">The sequence shown here is derived from an EMBL/GenBank/DDBJ whole genome shotgun (WGS) entry which is preliminary data.</text>
</comment>
<proteinExistence type="predicted"/>
<feature type="region of interest" description="Disordered" evidence="1">
    <location>
        <begin position="237"/>
        <end position="337"/>
    </location>
</feature>
<evidence type="ECO:0000313" key="2">
    <source>
        <dbReference type="EMBL" id="HCT15451.1"/>
    </source>
</evidence>
<evidence type="ECO:0000313" key="3">
    <source>
        <dbReference type="Proteomes" id="UP000261739"/>
    </source>
</evidence>
<reference evidence="2 3" key="1">
    <citation type="journal article" date="2018" name="Nat. Biotechnol.">
        <title>A standardized bacterial taxonomy based on genome phylogeny substantially revises the tree of life.</title>
        <authorList>
            <person name="Parks D.H."/>
            <person name="Chuvochina M."/>
            <person name="Waite D.W."/>
            <person name="Rinke C."/>
            <person name="Skarshewski A."/>
            <person name="Chaumeil P.A."/>
            <person name="Hugenholtz P."/>
        </authorList>
    </citation>
    <scope>NUCLEOTIDE SEQUENCE [LARGE SCALE GENOMIC DNA]</scope>
    <source>
        <strain evidence="2">UBA11247</strain>
    </source>
</reference>
<evidence type="ECO:0000256" key="1">
    <source>
        <dbReference type="SAM" id="MobiDB-lite"/>
    </source>
</evidence>
<feature type="compositionally biased region" description="Basic residues" evidence="1">
    <location>
        <begin position="269"/>
        <end position="282"/>
    </location>
</feature>
<accession>A0A3D4T2J6</accession>
<feature type="compositionally biased region" description="Basic and acidic residues" evidence="1">
    <location>
        <begin position="249"/>
        <end position="268"/>
    </location>
</feature>
<gene>
    <name evidence="2" type="ORF">DIW82_11900</name>
</gene>
<feature type="compositionally biased region" description="Low complexity" evidence="1">
    <location>
        <begin position="290"/>
        <end position="329"/>
    </location>
</feature>
<dbReference type="STRING" id="863239.GCA_000213935_02455"/>
<feature type="region of interest" description="Disordered" evidence="1">
    <location>
        <begin position="119"/>
        <end position="144"/>
    </location>
</feature>
<feature type="compositionally biased region" description="Basic and acidic residues" evidence="1">
    <location>
        <begin position="119"/>
        <end position="131"/>
    </location>
</feature>
<sequence>MLYTEPVGHPAIEELTVYPLNRAELRLADAFAGGRSAVERTAVENATRGRGAAYVARVRHTTEMSWRMPVLFSAALDDGRMTVDHFDALWRRMDRHPCVRAEVDSQIIARENRAAERARREELREQAREAGEPEPTWDDEGYHDDAWDGYSADPVRRDPFSGSMVYRLPDPENGRSSFLDEHVERVLLDWLRDIPHRLSSPGGEQTTVPRPTVTIHRLREAVDRALDDAAEDLERYREQGQEMAEQAEQADRDRLEAAARAKKAADTRARKRAERAARRKAEKVRDAEQAAKATKATKATKAAKAGTAAKAGDTGKAGIPVEDAAAVVPDDGDARPF</sequence>
<organism evidence="2 3">
    <name type="scientific">Corynebacterium nuruki</name>
    <dbReference type="NCBI Taxonomy" id="1032851"/>
    <lineage>
        <taxon>Bacteria</taxon>
        <taxon>Bacillati</taxon>
        <taxon>Actinomycetota</taxon>
        <taxon>Actinomycetes</taxon>
        <taxon>Mycobacteriales</taxon>
        <taxon>Corynebacteriaceae</taxon>
        <taxon>Corynebacterium</taxon>
    </lineage>
</organism>